<gene>
    <name evidence="2" type="ORF">LX73_1204</name>
</gene>
<feature type="domain" description="Lipoprotein LPP20-like" evidence="1">
    <location>
        <begin position="34"/>
        <end position="140"/>
    </location>
</feature>
<keyword evidence="3" id="KW-1185">Reference proteome</keyword>
<accession>A0A5D3YJ74</accession>
<dbReference type="Proteomes" id="UP000324595">
    <property type="component" value="Unassembled WGS sequence"/>
</dbReference>
<evidence type="ECO:0000313" key="2">
    <source>
        <dbReference type="EMBL" id="TYP93500.1"/>
    </source>
</evidence>
<sequence length="346" mass="39071">MSHLYSQTWSYIASLGVVLLLLPAQLMAQDSSLPQWVNNPSKQFSDAQYLMAVGSSTSRQGAKNQAQANLAKRFVAEVEVDENYVQEFKEQVNEQGETTTQENTQLITQSDVGSDQQMKNVEIKEVHEAADGTFYALAAMDRLETSRLYTEEINRNNKAISSLRKKAKQTSSKLERLIFMKQAMVSARMNKMLTNQRAILSGQSGQFENQSLPEITQEYRQAKQECTVLISSKEVDPKIISAISRVLQNEGFTVVDASTTPVVEVKVGLMIEPVDLNRPNVEFMQWALQVEAQNKENGRWFSTYMAEGREGSMNKQYARKRVLQAVQRTLNSEFSAFINEELLAVN</sequence>
<protein>
    <submittedName>
        <fullName evidence="2">LPP20 lipoprotein</fullName>
    </submittedName>
</protein>
<dbReference type="EMBL" id="VNHY01000002">
    <property type="protein sequence ID" value="TYP93500.1"/>
    <property type="molecule type" value="Genomic_DNA"/>
</dbReference>
<name>A0A5D3YJ74_9BACT</name>
<dbReference type="AlphaFoldDB" id="A0A5D3YJ74"/>
<dbReference type="Gene3D" id="3.10.28.20">
    <property type="entry name" value="Acetamidase/Formamidase-like domains"/>
    <property type="match status" value="1"/>
</dbReference>
<comment type="caution">
    <text evidence="2">The sequence shown here is derived from an EMBL/GenBank/DDBJ whole genome shotgun (WGS) entry which is preliminary data.</text>
</comment>
<keyword evidence="2" id="KW-0449">Lipoprotein</keyword>
<evidence type="ECO:0000259" key="1">
    <source>
        <dbReference type="Pfam" id="PF02169"/>
    </source>
</evidence>
<dbReference type="Pfam" id="PF02169">
    <property type="entry name" value="LPP20"/>
    <property type="match status" value="1"/>
</dbReference>
<evidence type="ECO:0000313" key="3">
    <source>
        <dbReference type="Proteomes" id="UP000324595"/>
    </source>
</evidence>
<dbReference type="OrthoDB" id="1523714at2"/>
<reference evidence="2 3" key="1">
    <citation type="submission" date="2019-07" db="EMBL/GenBank/DDBJ databases">
        <title>Genomic Encyclopedia of Archaeal and Bacterial Type Strains, Phase II (KMG-II): from individual species to whole genera.</title>
        <authorList>
            <person name="Goeker M."/>
        </authorList>
    </citation>
    <scope>NUCLEOTIDE SEQUENCE [LARGE SCALE GENOMIC DNA]</scope>
    <source>
        <strain evidence="2 3">DSM 21935</strain>
    </source>
</reference>
<proteinExistence type="predicted"/>
<dbReference type="InterPro" id="IPR024952">
    <property type="entry name" value="LPP20-like_dom"/>
</dbReference>
<dbReference type="RefSeq" id="WP_148898565.1">
    <property type="nucleotide sequence ID" value="NZ_VNHY01000002.1"/>
</dbReference>
<organism evidence="2 3">
    <name type="scientific">Fodinibius salinus</name>
    <dbReference type="NCBI Taxonomy" id="860790"/>
    <lineage>
        <taxon>Bacteria</taxon>
        <taxon>Pseudomonadati</taxon>
        <taxon>Balneolota</taxon>
        <taxon>Balneolia</taxon>
        <taxon>Balneolales</taxon>
        <taxon>Balneolaceae</taxon>
        <taxon>Fodinibius</taxon>
    </lineage>
</organism>